<protein>
    <submittedName>
        <fullName evidence="1">Uncharacterized protein</fullName>
    </submittedName>
</protein>
<dbReference type="AlphaFoldDB" id="A0A0G1W7Y8"/>
<evidence type="ECO:0000313" key="1">
    <source>
        <dbReference type="EMBL" id="KKW14823.1"/>
    </source>
</evidence>
<gene>
    <name evidence="1" type="ORF">UY55_C0003G0039</name>
</gene>
<comment type="caution">
    <text evidence="1">The sequence shown here is derived from an EMBL/GenBank/DDBJ whole genome shotgun (WGS) entry which is preliminary data.</text>
</comment>
<name>A0A0G1W7Y8_9BACT</name>
<evidence type="ECO:0000313" key="2">
    <source>
        <dbReference type="Proteomes" id="UP000034224"/>
    </source>
</evidence>
<accession>A0A0G1W7Y8</accession>
<dbReference type="EMBL" id="LCQK01000003">
    <property type="protein sequence ID" value="KKW14823.1"/>
    <property type="molecule type" value="Genomic_DNA"/>
</dbReference>
<proteinExistence type="predicted"/>
<dbReference type="Proteomes" id="UP000034224">
    <property type="component" value="Unassembled WGS sequence"/>
</dbReference>
<dbReference type="STRING" id="1618665.UY55_C0003G0039"/>
<organism evidence="1 2">
    <name type="scientific">Candidatus Jorgensenbacteria bacterium GW2011_GWB1_50_10</name>
    <dbReference type="NCBI Taxonomy" id="1618665"/>
    <lineage>
        <taxon>Bacteria</taxon>
        <taxon>Candidatus Joergenseniibacteriota</taxon>
    </lineage>
</organism>
<sequence>MEILLQIPGARAQVDSESYPLSPSNAGVGQNFITAGGATLARFIVPPPQRIAFGLMRFVVAPRSEFQGRCLQLRKENI</sequence>
<reference evidence="1 2" key="1">
    <citation type="journal article" date="2015" name="Nature">
        <title>rRNA introns, odd ribosomes, and small enigmatic genomes across a large radiation of phyla.</title>
        <authorList>
            <person name="Brown C.T."/>
            <person name="Hug L.A."/>
            <person name="Thomas B.C."/>
            <person name="Sharon I."/>
            <person name="Castelle C.J."/>
            <person name="Singh A."/>
            <person name="Wilkins M.J."/>
            <person name="Williams K.H."/>
            <person name="Banfield J.F."/>
        </authorList>
    </citation>
    <scope>NUCLEOTIDE SEQUENCE [LARGE SCALE GENOMIC DNA]</scope>
</reference>